<proteinExistence type="predicted"/>
<name>A0A8H3ES59_9LECA</name>
<evidence type="ECO:0000256" key="1">
    <source>
        <dbReference type="SAM" id="MobiDB-lite"/>
    </source>
</evidence>
<gene>
    <name evidence="3" type="ORF">GOMPHAMPRED_006768</name>
</gene>
<reference evidence="3" key="1">
    <citation type="submission" date="2021-03" db="EMBL/GenBank/DDBJ databases">
        <authorList>
            <person name="Tagirdzhanova G."/>
        </authorList>
    </citation>
    <scope>NUCLEOTIDE SEQUENCE</scope>
</reference>
<protein>
    <recommendedName>
        <fullName evidence="2">F-box domain-containing protein</fullName>
    </recommendedName>
</protein>
<comment type="caution">
    <text evidence="3">The sequence shown here is derived from an EMBL/GenBank/DDBJ whole genome shotgun (WGS) entry which is preliminary data.</text>
</comment>
<dbReference type="EMBL" id="CAJPDQ010000005">
    <property type="protein sequence ID" value="CAF9909463.1"/>
    <property type="molecule type" value="Genomic_DNA"/>
</dbReference>
<feature type="region of interest" description="Disordered" evidence="1">
    <location>
        <begin position="450"/>
        <end position="500"/>
    </location>
</feature>
<feature type="compositionally biased region" description="Acidic residues" evidence="1">
    <location>
        <begin position="461"/>
        <end position="500"/>
    </location>
</feature>
<keyword evidence="4" id="KW-1185">Reference proteome</keyword>
<dbReference type="PROSITE" id="PS50181">
    <property type="entry name" value="FBOX"/>
    <property type="match status" value="1"/>
</dbReference>
<dbReference type="InterPro" id="IPR001810">
    <property type="entry name" value="F-box_dom"/>
</dbReference>
<dbReference type="AlphaFoldDB" id="A0A8H3ES59"/>
<dbReference type="OrthoDB" id="5279008at2759"/>
<evidence type="ECO:0000313" key="4">
    <source>
        <dbReference type="Proteomes" id="UP000664169"/>
    </source>
</evidence>
<accession>A0A8H3ES59</accession>
<organism evidence="3 4">
    <name type="scientific">Gomphillus americanus</name>
    <dbReference type="NCBI Taxonomy" id="1940652"/>
    <lineage>
        <taxon>Eukaryota</taxon>
        <taxon>Fungi</taxon>
        <taxon>Dikarya</taxon>
        <taxon>Ascomycota</taxon>
        <taxon>Pezizomycotina</taxon>
        <taxon>Lecanoromycetes</taxon>
        <taxon>OSLEUM clade</taxon>
        <taxon>Ostropomycetidae</taxon>
        <taxon>Ostropales</taxon>
        <taxon>Graphidaceae</taxon>
        <taxon>Gomphilloideae</taxon>
        <taxon>Gomphillus</taxon>
    </lineage>
</organism>
<dbReference type="Proteomes" id="UP000664169">
    <property type="component" value="Unassembled WGS sequence"/>
</dbReference>
<dbReference type="InterPro" id="IPR036047">
    <property type="entry name" value="F-box-like_dom_sf"/>
</dbReference>
<dbReference type="Pfam" id="PF00646">
    <property type="entry name" value="F-box"/>
    <property type="match status" value="1"/>
</dbReference>
<dbReference type="SUPFAM" id="SSF81383">
    <property type="entry name" value="F-box domain"/>
    <property type="match status" value="1"/>
</dbReference>
<evidence type="ECO:0000259" key="2">
    <source>
        <dbReference type="PROSITE" id="PS50181"/>
    </source>
</evidence>
<evidence type="ECO:0000313" key="3">
    <source>
        <dbReference type="EMBL" id="CAF9909463.1"/>
    </source>
</evidence>
<sequence>MLSDNPILDLPQELVIRIASHLTTVELGSLRRSCKHIERYLFKSFAKEFFTKRQFLIEHESLEALLGIANHPGLSPNLEEVILDTRIFAHSSSTQYARFMENRLENGYLSHEILLYTGRALAMLTESFSKLKCLRSVGIRGSNGHGRDRDGEQAQWRPWGWSHANSLRDTLTFPPNINYILPLINSALAHAHAKPAKLEVLLRGGPLLGRDAFITKDIIDFASVLDNLKTVMLKIGKSQIESNLLHQEDSKENTRLLYHKPIIGFLHSLKALEHLRLNFDLWDHRDSVAAPLLGWLGGEDLQHDPSGSKNFIFPTANFKSLTTLEIGSVTVEHTRLLRVLLVHNLKSFALWRVGLIPKVKIKKDENCWRQFLVDLSRQLPKSSNICKILIGHTGQANSSEGPYNQGYSWVIWKAGANKYNSRHLIDYDSLYSTEDVRTWLTKASDLAYVETNDRGSPETSSDADLDDDEDLSIDLEEYDDEDDEDDDEDDEEDDDENDDE</sequence>
<feature type="domain" description="F-box" evidence="2">
    <location>
        <begin position="4"/>
        <end position="53"/>
    </location>
</feature>